<dbReference type="InterPro" id="IPR036084">
    <property type="entry name" value="Ser_inhib-like_sf"/>
</dbReference>
<feature type="domain" description="VWFD" evidence="2">
    <location>
        <begin position="304"/>
        <end position="365"/>
    </location>
</feature>
<dbReference type="Gene3D" id="2.10.25.10">
    <property type="entry name" value="Laminin"/>
    <property type="match status" value="1"/>
</dbReference>
<dbReference type="InterPro" id="IPR001846">
    <property type="entry name" value="VWF_type-D"/>
</dbReference>
<protein>
    <recommendedName>
        <fullName evidence="2">VWFD domain-containing protein</fullName>
    </recommendedName>
</protein>
<dbReference type="Pfam" id="PF00094">
    <property type="entry name" value="VWD"/>
    <property type="match status" value="1"/>
</dbReference>
<reference evidence="4" key="1">
    <citation type="submission" date="2013-02" db="EMBL/GenBank/DDBJ databases">
        <authorList>
            <person name="Hughes D."/>
        </authorList>
    </citation>
    <scope>NUCLEOTIDE SEQUENCE</scope>
    <source>
        <strain>Durham</strain>
        <strain evidence="4">NC isolate 2 -- Noor lab</strain>
    </source>
</reference>
<dbReference type="PANTHER" id="PTHR46160">
    <property type="entry name" value="ALPHA-TECTORIN-RELATED"/>
    <property type="match status" value="1"/>
</dbReference>
<accession>T1GGD3</accession>
<evidence type="ECO:0000313" key="3">
    <source>
        <dbReference type="EnsemblMetazoa" id="MESCA002449-PA"/>
    </source>
</evidence>
<name>T1GGD3_MEGSC</name>
<dbReference type="SUPFAM" id="SSF57567">
    <property type="entry name" value="Serine protease inhibitors"/>
    <property type="match status" value="1"/>
</dbReference>
<evidence type="ECO:0000313" key="4">
    <source>
        <dbReference type="Proteomes" id="UP000015102"/>
    </source>
</evidence>
<dbReference type="OMA" id="HSHICAY"/>
<evidence type="ECO:0000259" key="2">
    <source>
        <dbReference type="PROSITE" id="PS51233"/>
    </source>
</evidence>
<dbReference type="Proteomes" id="UP000015102">
    <property type="component" value="Unassembled WGS sequence"/>
</dbReference>
<evidence type="ECO:0000256" key="1">
    <source>
        <dbReference type="ARBA" id="ARBA00023157"/>
    </source>
</evidence>
<dbReference type="AlphaFoldDB" id="T1GGD3"/>
<dbReference type="InterPro" id="IPR014853">
    <property type="entry name" value="VWF/SSPO/ZAN-like_Cys-rich_dom"/>
</dbReference>
<dbReference type="Pfam" id="PF08742">
    <property type="entry name" value="C8"/>
    <property type="match status" value="1"/>
</dbReference>
<sequence length="365" mass="41196">MKSIFYFKIHPVQQNCTKESKVCKKELTIRDKDADAVLTILPTMKLRFNGFIYTVRQLQKAPLAKESFIISQPGSTILIVAKNHGFWVSYDENNSEIKVGVSARFKKTVDGLCGYYNGYNKDDKRMPDGNLTDNTRIFGDSWYDKSVPKEECYQQVCPRSVQAKALKLCNAIKHPNFLACDKAVNYKQFVSKCIESTCECLQQNGGNEKSCKCNILQGFVKQCLAVKPNVKLDTWRAVHNCEISCPAPLVHSDCFKRRCEPSCENINGDGCPVLPDACFTGCYCPEGTVRKGDDCVPVTECKDCVCDSYGKSKYFTYDRQNFTFNGNCTYLLSRDIILPGVHTFQTHGLSCQDSWLEVGSFRLTI</sequence>
<dbReference type="EnsemblMetazoa" id="MESCA002449-RA">
    <property type="protein sequence ID" value="MESCA002449-PA"/>
    <property type="gene ID" value="MESCA002449"/>
</dbReference>
<dbReference type="STRING" id="36166.T1GGD3"/>
<dbReference type="CDD" id="cd19941">
    <property type="entry name" value="TIL"/>
    <property type="match status" value="1"/>
</dbReference>
<dbReference type="PANTHER" id="PTHR46160:SF9">
    <property type="entry name" value="PROTEIN PRY2-RELATED"/>
    <property type="match status" value="1"/>
</dbReference>
<proteinExistence type="predicted"/>
<dbReference type="SMART" id="SM00832">
    <property type="entry name" value="C8"/>
    <property type="match status" value="1"/>
</dbReference>
<dbReference type="EMBL" id="CAQQ02196169">
    <property type="status" value="NOT_ANNOTATED_CDS"/>
    <property type="molecule type" value="Genomic_DNA"/>
</dbReference>
<keyword evidence="4" id="KW-1185">Reference proteome</keyword>
<keyword evidence="1" id="KW-1015">Disulfide bond</keyword>
<feature type="domain" description="VWFD" evidence="2">
    <location>
        <begin position="1"/>
        <end position="153"/>
    </location>
</feature>
<dbReference type="PROSITE" id="PS51233">
    <property type="entry name" value="VWFD"/>
    <property type="match status" value="2"/>
</dbReference>
<reference evidence="3" key="2">
    <citation type="submission" date="2015-06" db="UniProtKB">
        <authorList>
            <consortium name="EnsemblMetazoa"/>
        </authorList>
    </citation>
    <scope>IDENTIFICATION</scope>
</reference>
<organism evidence="3 4">
    <name type="scientific">Megaselia scalaris</name>
    <name type="common">Humpbacked fly</name>
    <name type="synonym">Phora scalaris</name>
    <dbReference type="NCBI Taxonomy" id="36166"/>
    <lineage>
        <taxon>Eukaryota</taxon>
        <taxon>Metazoa</taxon>
        <taxon>Ecdysozoa</taxon>
        <taxon>Arthropoda</taxon>
        <taxon>Hexapoda</taxon>
        <taxon>Insecta</taxon>
        <taxon>Pterygota</taxon>
        <taxon>Neoptera</taxon>
        <taxon>Endopterygota</taxon>
        <taxon>Diptera</taxon>
        <taxon>Brachycera</taxon>
        <taxon>Muscomorpha</taxon>
        <taxon>Platypezoidea</taxon>
        <taxon>Phoridae</taxon>
        <taxon>Megaseliini</taxon>
        <taxon>Megaselia</taxon>
    </lineage>
</organism>
<dbReference type="HOGENOM" id="CLU_759277_0_0_1"/>
<dbReference type="InterPro" id="IPR052749">
    <property type="entry name" value="Alpha-tectorin"/>
</dbReference>